<organism evidence="2 3">
    <name type="scientific">Cryptolaemus montrouzieri</name>
    <dbReference type="NCBI Taxonomy" id="559131"/>
    <lineage>
        <taxon>Eukaryota</taxon>
        <taxon>Metazoa</taxon>
        <taxon>Ecdysozoa</taxon>
        <taxon>Arthropoda</taxon>
        <taxon>Hexapoda</taxon>
        <taxon>Insecta</taxon>
        <taxon>Pterygota</taxon>
        <taxon>Neoptera</taxon>
        <taxon>Endopterygota</taxon>
        <taxon>Coleoptera</taxon>
        <taxon>Polyphaga</taxon>
        <taxon>Cucujiformia</taxon>
        <taxon>Coccinelloidea</taxon>
        <taxon>Coccinellidae</taxon>
        <taxon>Scymninae</taxon>
        <taxon>Scymnini</taxon>
        <taxon>Cryptolaemus</taxon>
    </lineage>
</organism>
<dbReference type="AlphaFoldDB" id="A0ABD2MG00"/>
<keyword evidence="3" id="KW-1185">Reference proteome</keyword>
<dbReference type="EMBL" id="JABFTP020000001">
    <property type="protein sequence ID" value="KAL3265326.1"/>
    <property type="molecule type" value="Genomic_DNA"/>
</dbReference>
<comment type="caution">
    <text evidence="2">The sequence shown here is derived from an EMBL/GenBank/DDBJ whole genome shotgun (WGS) entry which is preliminary data.</text>
</comment>
<sequence>MSILTGSLGSINEVPLEVKLSKFFEDEAGDIIVMEICEELLETVMDTIQTKTLEHRAQQLVVECAMEAIKKAVEINGYFHNVSYSNMEKGSWEPDIICEPSEPDSWAAYKAPLSYDKKEKGVNLESTRESNSAEDKSVKDNLKIIHDSSQGKLSATSSSQDNVSITDYLEDLSTSSEEEEEEEEPHPPSWVNMSPMERMSQESVKQSSKISSKLSAKLSQLSGRSFTDDEGHRKTERERYLSSIFSKTALGDTEKGLCVPHVANIPANNVIKEVPELEQFTFVRVDKRKIKVSKKQKVMPRRRSDTKLKMTEVVEDPAKDKGREKRKL</sequence>
<feature type="region of interest" description="Disordered" evidence="1">
    <location>
        <begin position="119"/>
        <end position="141"/>
    </location>
</feature>
<evidence type="ECO:0000256" key="1">
    <source>
        <dbReference type="SAM" id="MobiDB-lite"/>
    </source>
</evidence>
<feature type="region of interest" description="Disordered" evidence="1">
    <location>
        <begin position="171"/>
        <end position="216"/>
    </location>
</feature>
<feature type="compositionally biased region" description="Basic and acidic residues" evidence="1">
    <location>
        <begin position="302"/>
        <end position="328"/>
    </location>
</feature>
<feature type="compositionally biased region" description="Low complexity" evidence="1">
    <location>
        <begin position="201"/>
        <end position="216"/>
    </location>
</feature>
<proteinExistence type="predicted"/>
<name>A0ABD2MG00_9CUCU</name>
<gene>
    <name evidence="2" type="ORF">HHI36_009534</name>
</gene>
<dbReference type="Proteomes" id="UP001516400">
    <property type="component" value="Unassembled WGS sequence"/>
</dbReference>
<evidence type="ECO:0000313" key="2">
    <source>
        <dbReference type="EMBL" id="KAL3265326.1"/>
    </source>
</evidence>
<reference evidence="2 3" key="1">
    <citation type="journal article" date="2021" name="BMC Biol.">
        <title>Horizontally acquired antibacterial genes associated with adaptive radiation of ladybird beetles.</title>
        <authorList>
            <person name="Li H.S."/>
            <person name="Tang X.F."/>
            <person name="Huang Y.H."/>
            <person name="Xu Z.Y."/>
            <person name="Chen M.L."/>
            <person name="Du X.Y."/>
            <person name="Qiu B.Y."/>
            <person name="Chen P.T."/>
            <person name="Zhang W."/>
            <person name="Slipinski A."/>
            <person name="Escalona H.E."/>
            <person name="Waterhouse R.M."/>
            <person name="Zwick A."/>
            <person name="Pang H."/>
        </authorList>
    </citation>
    <scope>NUCLEOTIDE SEQUENCE [LARGE SCALE GENOMIC DNA]</scope>
    <source>
        <strain evidence="2">SYSU2018</strain>
    </source>
</reference>
<accession>A0ABD2MG00</accession>
<evidence type="ECO:0000313" key="3">
    <source>
        <dbReference type="Proteomes" id="UP001516400"/>
    </source>
</evidence>
<protein>
    <submittedName>
        <fullName evidence="2">Uncharacterized protein</fullName>
    </submittedName>
</protein>
<feature type="region of interest" description="Disordered" evidence="1">
    <location>
        <begin position="294"/>
        <end position="328"/>
    </location>
</feature>